<proteinExistence type="predicted"/>
<keyword evidence="2" id="KW-1185">Reference proteome</keyword>
<sequence>MCFSSKYNYYNIVFICDGSTCFVVPYEWAADEGAPPHPSRSPLRFIEISDKAQNLSLPLGGRERPARVRRELRLVRNVVAAARRARATETHVILAQKNILQNVIRRSV</sequence>
<name>A0A4C1XZK7_EUMVA</name>
<gene>
    <name evidence="1" type="ORF">EVAR_90547_1</name>
</gene>
<evidence type="ECO:0000313" key="2">
    <source>
        <dbReference type="Proteomes" id="UP000299102"/>
    </source>
</evidence>
<accession>A0A4C1XZK7</accession>
<protein>
    <submittedName>
        <fullName evidence="1">Uncharacterized protein</fullName>
    </submittedName>
</protein>
<dbReference type="AlphaFoldDB" id="A0A4C1XZK7"/>
<reference evidence="1 2" key="1">
    <citation type="journal article" date="2019" name="Commun. Biol.">
        <title>The bagworm genome reveals a unique fibroin gene that provides high tensile strength.</title>
        <authorList>
            <person name="Kono N."/>
            <person name="Nakamura H."/>
            <person name="Ohtoshi R."/>
            <person name="Tomita M."/>
            <person name="Numata K."/>
            <person name="Arakawa K."/>
        </authorList>
    </citation>
    <scope>NUCLEOTIDE SEQUENCE [LARGE SCALE GENOMIC DNA]</scope>
</reference>
<dbReference type="Proteomes" id="UP000299102">
    <property type="component" value="Unassembled WGS sequence"/>
</dbReference>
<evidence type="ECO:0000313" key="1">
    <source>
        <dbReference type="EMBL" id="GBP67697.1"/>
    </source>
</evidence>
<dbReference type="EMBL" id="BGZK01000988">
    <property type="protein sequence ID" value="GBP67697.1"/>
    <property type="molecule type" value="Genomic_DNA"/>
</dbReference>
<comment type="caution">
    <text evidence="1">The sequence shown here is derived from an EMBL/GenBank/DDBJ whole genome shotgun (WGS) entry which is preliminary data.</text>
</comment>
<organism evidence="1 2">
    <name type="scientific">Eumeta variegata</name>
    <name type="common">Bagworm moth</name>
    <name type="synonym">Eumeta japonica</name>
    <dbReference type="NCBI Taxonomy" id="151549"/>
    <lineage>
        <taxon>Eukaryota</taxon>
        <taxon>Metazoa</taxon>
        <taxon>Ecdysozoa</taxon>
        <taxon>Arthropoda</taxon>
        <taxon>Hexapoda</taxon>
        <taxon>Insecta</taxon>
        <taxon>Pterygota</taxon>
        <taxon>Neoptera</taxon>
        <taxon>Endopterygota</taxon>
        <taxon>Lepidoptera</taxon>
        <taxon>Glossata</taxon>
        <taxon>Ditrysia</taxon>
        <taxon>Tineoidea</taxon>
        <taxon>Psychidae</taxon>
        <taxon>Oiketicinae</taxon>
        <taxon>Eumeta</taxon>
    </lineage>
</organism>